<organism evidence="2 3">
    <name type="scientific">Leptothrix cholodnii (strain ATCC 51168 / LMG 8142 / SP-6)</name>
    <name type="common">Leptothrix discophora (strain SP-6)</name>
    <dbReference type="NCBI Taxonomy" id="395495"/>
    <lineage>
        <taxon>Bacteria</taxon>
        <taxon>Pseudomonadati</taxon>
        <taxon>Pseudomonadota</taxon>
        <taxon>Betaproteobacteria</taxon>
        <taxon>Burkholderiales</taxon>
        <taxon>Sphaerotilaceae</taxon>
        <taxon>Leptothrix</taxon>
    </lineage>
</organism>
<protein>
    <recommendedName>
        <fullName evidence="1">Cyclophilin-like domain-containing protein</fullName>
    </recommendedName>
</protein>
<name>B1Y0L5_LEPCP</name>
<evidence type="ECO:0000259" key="1">
    <source>
        <dbReference type="Pfam" id="PF18050"/>
    </source>
</evidence>
<dbReference type="Proteomes" id="UP000001693">
    <property type="component" value="Chromosome"/>
</dbReference>
<reference evidence="2 3" key="1">
    <citation type="submission" date="2008-03" db="EMBL/GenBank/DDBJ databases">
        <title>Complete sequence of Leptothrix cholodnii SP-6.</title>
        <authorList>
            <consortium name="US DOE Joint Genome Institute"/>
            <person name="Copeland A."/>
            <person name="Lucas S."/>
            <person name="Lapidus A."/>
            <person name="Glavina del Rio T."/>
            <person name="Dalin E."/>
            <person name="Tice H."/>
            <person name="Bruce D."/>
            <person name="Goodwin L."/>
            <person name="Pitluck S."/>
            <person name="Chertkov O."/>
            <person name="Brettin T."/>
            <person name="Detter J.C."/>
            <person name="Han C."/>
            <person name="Kuske C.R."/>
            <person name="Schmutz J."/>
            <person name="Larimer F."/>
            <person name="Land M."/>
            <person name="Hauser L."/>
            <person name="Kyrpides N."/>
            <person name="Lykidis A."/>
            <person name="Emerson D."/>
            <person name="Richardson P."/>
        </authorList>
    </citation>
    <scope>NUCLEOTIDE SEQUENCE [LARGE SCALE GENOMIC DNA]</scope>
    <source>
        <strain evidence="3">ATCC 51168 / LMG 8142 / SP-6</strain>
    </source>
</reference>
<dbReference type="Gene3D" id="2.40.100.20">
    <property type="match status" value="1"/>
</dbReference>
<dbReference type="InterPro" id="IPR029000">
    <property type="entry name" value="Cyclophilin-like_dom_sf"/>
</dbReference>
<dbReference type="AlphaFoldDB" id="B1Y0L5"/>
<dbReference type="InterPro" id="IPR041183">
    <property type="entry name" value="Cyclophilin-like"/>
</dbReference>
<evidence type="ECO:0000313" key="2">
    <source>
        <dbReference type="EMBL" id="ACB32996.1"/>
    </source>
</evidence>
<dbReference type="RefSeq" id="WP_012345758.1">
    <property type="nucleotide sequence ID" value="NC_010524.1"/>
</dbReference>
<keyword evidence="3" id="KW-1185">Reference proteome</keyword>
<proteinExistence type="predicted"/>
<dbReference type="eggNOG" id="COG4925">
    <property type="taxonomic scope" value="Bacteria"/>
</dbReference>
<dbReference type="HOGENOM" id="CLU_099043_0_1_4"/>
<gene>
    <name evidence="2" type="ordered locus">Lcho_0721</name>
</gene>
<dbReference type="KEGG" id="lch:Lcho_0721"/>
<dbReference type="EMBL" id="CP001013">
    <property type="protein sequence ID" value="ACB32996.1"/>
    <property type="molecule type" value="Genomic_DNA"/>
</dbReference>
<accession>B1Y0L5</accession>
<dbReference type="STRING" id="395495.Lcho_0721"/>
<evidence type="ECO:0000313" key="3">
    <source>
        <dbReference type="Proteomes" id="UP000001693"/>
    </source>
</evidence>
<sequence precursor="true">MKGTALRTSFDLGGRRWRHAAGLGLAAALATGTVGSLAADDLRHTQAAMASQEKTHMWMTIGGTHRFAVTLENNPTARAFAQMLPLTLDMPDLNDNEKHVRLPHSLPTHAQRPGTIRTGDVMLYGSDTLVVFYKTFPSSYSYTRIGRVTPVDGLVQALGTGSQRIGFALD</sequence>
<dbReference type="Pfam" id="PF18050">
    <property type="entry name" value="Cyclophil_like2"/>
    <property type="match status" value="1"/>
</dbReference>
<feature type="domain" description="Cyclophilin-like" evidence="1">
    <location>
        <begin position="59"/>
        <end position="162"/>
    </location>
</feature>
<dbReference type="SUPFAM" id="SSF50891">
    <property type="entry name" value="Cyclophilin-like"/>
    <property type="match status" value="1"/>
</dbReference>